<name>A0A6A6WS28_9PLEO</name>
<dbReference type="AlphaFoldDB" id="A0A6A6WS28"/>
<sequence length="115" mass="12515">MQARTTVPLPPNPAPARVCASVFLSRFAAGRVSGGCRRALRRLQSCICFFLSLLSRLSVVSSGDLSAPTAEGLYEKNLWFGLVRCLLIGCFARGWRIGAIGLARTRAWRIGFDAI</sequence>
<dbReference type="Proteomes" id="UP000799757">
    <property type="component" value="Unassembled WGS sequence"/>
</dbReference>
<gene>
    <name evidence="1" type="ORF">K505DRAFT_137033</name>
</gene>
<evidence type="ECO:0000313" key="2">
    <source>
        <dbReference type="Proteomes" id="UP000799757"/>
    </source>
</evidence>
<protein>
    <submittedName>
        <fullName evidence="1">Uncharacterized protein</fullName>
    </submittedName>
</protein>
<evidence type="ECO:0000313" key="1">
    <source>
        <dbReference type="EMBL" id="KAF2786899.1"/>
    </source>
</evidence>
<accession>A0A6A6WS28</accession>
<reference evidence="1" key="1">
    <citation type="journal article" date="2020" name="Stud. Mycol.">
        <title>101 Dothideomycetes genomes: a test case for predicting lifestyles and emergence of pathogens.</title>
        <authorList>
            <person name="Haridas S."/>
            <person name="Albert R."/>
            <person name="Binder M."/>
            <person name="Bloem J."/>
            <person name="Labutti K."/>
            <person name="Salamov A."/>
            <person name="Andreopoulos B."/>
            <person name="Baker S."/>
            <person name="Barry K."/>
            <person name="Bills G."/>
            <person name="Bluhm B."/>
            <person name="Cannon C."/>
            <person name="Castanera R."/>
            <person name="Culley D."/>
            <person name="Daum C."/>
            <person name="Ezra D."/>
            <person name="Gonzalez J."/>
            <person name="Henrissat B."/>
            <person name="Kuo A."/>
            <person name="Liang C."/>
            <person name="Lipzen A."/>
            <person name="Lutzoni F."/>
            <person name="Magnuson J."/>
            <person name="Mondo S."/>
            <person name="Nolan M."/>
            <person name="Ohm R."/>
            <person name="Pangilinan J."/>
            <person name="Park H.-J."/>
            <person name="Ramirez L."/>
            <person name="Alfaro M."/>
            <person name="Sun H."/>
            <person name="Tritt A."/>
            <person name="Yoshinaga Y."/>
            <person name="Zwiers L.-H."/>
            <person name="Turgeon B."/>
            <person name="Goodwin S."/>
            <person name="Spatafora J."/>
            <person name="Crous P."/>
            <person name="Grigoriev I."/>
        </authorList>
    </citation>
    <scope>NUCLEOTIDE SEQUENCE</scope>
    <source>
        <strain evidence="1">CBS 109.77</strain>
    </source>
</reference>
<dbReference type="EMBL" id="MU002390">
    <property type="protein sequence ID" value="KAF2786899.1"/>
    <property type="molecule type" value="Genomic_DNA"/>
</dbReference>
<proteinExistence type="predicted"/>
<organism evidence="1 2">
    <name type="scientific">Melanomma pulvis-pyrius CBS 109.77</name>
    <dbReference type="NCBI Taxonomy" id="1314802"/>
    <lineage>
        <taxon>Eukaryota</taxon>
        <taxon>Fungi</taxon>
        <taxon>Dikarya</taxon>
        <taxon>Ascomycota</taxon>
        <taxon>Pezizomycotina</taxon>
        <taxon>Dothideomycetes</taxon>
        <taxon>Pleosporomycetidae</taxon>
        <taxon>Pleosporales</taxon>
        <taxon>Melanommataceae</taxon>
        <taxon>Melanomma</taxon>
    </lineage>
</organism>
<keyword evidence="2" id="KW-1185">Reference proteome</keyword>